<evidence type="ECO:0000256" key="7">
    <source>
        <dbReference type="ARBA" id="ARBA00022989"/>
    </source>
</evidence>
<keyword evidence="7 10" id="KW-1133">Transmembrane helix</keyword>
<comment type="caution">
    <text evidence="12">The sequence shown here is derived from an EMBL/GenBank/DDBJ whole genome shotgun (WGS) entry which is preliminary data.</text>
</comment>
<evidence type="ECO:0000256" key="5">
    <source>
        <dbReference type="ARBA" id="ARBA00022519"/>
    </source>
</evidence>
<dbReference type="PANTHER" id="PTHR30012">
    <property type="entry name" value="GENERAL SECRETION PATHWAY PROTEIN"/>
    <property type="match status" value="1"/>
</dbReference>
<evidence type="ECO:0000256" key="4">
    <source>
        <dbReference type="ARBA" id="ARBA00022475"/>
    </source>
</evidence>
<evidence type="ECO:0000256" key="8">
    <source>
        <dbReference type="ARBA" id="ARBA00023136"/>
    </source>
</evidence>
<dbReference type="InterPro" id="IPR042094">
    <property type="entry name" value="T2SS_GspF_sf"/>
</dbReference>
<evidence type="ECO:0000256" key="6">
    <source>
        <dbReference type="ARBA" id="ARBA00022692"/>
    </source>
</evidence>
<accession>S0FSA6</accession>
<dbReference type="AlphaFoldDB" id="S0FSA6"/>
<dbReference type="STRING" id="1195236.CTER_2808"/>
<dbReference type="EMBL" id="AORV01000039">
    <property type="protein sequence ID" value="EMS71343.1"/>
    <property type="molecule type" value="Genomic_DNA"/>
</dbReference>
<feature type="domain" description="Type II secretion system protein GspF" evidence="11">
    <location>
        <begin position="69"/>
        <end position="192"/>
    </location>
</feature>
<sequence length="404" mass="45187">MPTYEFKAKNSESKIIEGRSKFKNKESLTEQLELKGYTLVEAKELNAITDISQISIFKAKVKVKDLAVFCRQFAIILEAGVPIATALDVLREQTANPTLKECISDIYEDIQKGTALSVSMKKHDDLFPEVLIYMVEAGELSGMLDKTFTRMAEHFEKENRLHQKIKSAMTYPVIVLMVAVGVIFVLMVKVVPSFSGILGGFGVELPVFTKVLINISKFFQTFWWVILAVIIAMVVGFARFKKTTPGRHFFGSLAIKLPVMKQVTKNVITARFSRTMGTLMASGVLIIQSLEVVQKLLGNIIIEEKIDSVINDIKQGKGLSQPLTAMKYFPPMMVSMIRIGEESGNLDYSLDKSADFYDEEVETSVQQLTSLIEPIIVIFLAVIVAFVILSILYPMMSIYQTMSA</sequence>
<evidence type="ECO:0000256" key="10">
    <source>
        <dbReference type="SAM" id="Phobius"/>
    </source>
</evidence>
<reference evidence="12 13" key="1">
    <citation type="journal article" date="2013" name="Genome Announc.">
        <title>Draft Genome Sequence of the Cellulolytic, Mesophilic, Anaerobic Bacterium Clostridium termitidis Strain CT1112 (DSM 5398).</title>
        <authorList>
            <person name="Lal S."/>
            <person name="Ramachandran U."/>
            <person name="Zhang X."/>
            <person name="Munir R."/>
            <person name="Sparling R."/>
            <person name="Levin D.B."/>
        </authorList>
    </citation>
    <scope>NUCLEOTIDE SEQUENCE [LARGE SCALE GENOMIC DNA]</scope>
    <source>
        <strain evidence="12 13">CT1112</strain>
    </source>
</reference>
<evidence type="ECO:0000256" key="1">
    <source>
        <dbReference type="ARBA" id="ARBA00004429"/>
    </source>
</evidence>
<comment type="similarity">
    <text evidence="2 9">Belongs to the GSP F family.</text>
</comment>
<feature type="transmembrane region" description="Helical" evidence="10">
    <location>
        <begin position="375"/>
        <end position="396"/>
    </location>
</feature>
<feature type="domain" description="Type II secretion system protein GspF" evidence="11">
    <location>
        <begin position="272"/>
        <end position="394"/>
    </location>
</feature>
<evidence type="ECO:0000256" key="2">
    <source>
        <dbReference type="ARBA" id="ARBA00005745"/>
    </source>
</evidence>
<proteinExistence type="inferred from homology"/>
<keyword evidence="4" id="KW-1003">Cell membrane</keyword>
<dbReference type="GO" id="GO:0009306">
    <property type="term" value="P:protein secretion"/>
    <property type="evidence" value="ECO:0007669"/>
    <property type="project" value="InterPro"/>
</dbReference>
<dbReference type="PANTHER" id="PTHR30012:SF0">
    <property type="entry name" value="TYPE II SECRETION SYSTEM PROTEIN F-RELATED"/>
    <property type="match status" value="1"/>
</dbReference>
<keyword evidence="6 9" id="KW-0812">Transmembrane</keyword>
<comment type="subcellular location">
    <subcellularLocation>
        <location evidence="1">Cell inner membrane</location>
        <topology evidence="1">Multi-pass membrane protein</topology>
    </subcellularLocation>
    <subcellularLocation>
        <location evidence="9">Cell membrane</location>
        <topology evidence="9">Multi-pass membrane protein</topology>
    </subcellularLocation>
</comment>
<name>S0FSA6_RUMCE</name>
<evidence type="ECO:0000313" key="13">
    <source>
        <dbReference type="Proteomes" id="UP000014155"/>
    </source>
</evidence>
<dbReference type="PATRIC" id="fig|1195236.3.peg.3128"/>
<dbReference type="eggNOG" id="COG1459">
    <property type="taxonomic scope" value="Bacteria"/>
</dbReference>
<dbReference type="PROSITE" id="PS00874">
    <property type="entry name" value="T2SP_F"/>
    <property type="match status" value="1"/>
</dbReference>
<protein>
    <submittedName>
        <fullName evidence="12">Type II secretory pathway, component PulF</fullName>
    </submittedName>
</protein>
<dbReference type="RefSeq" id="WP_004626664.1">
    <property type="nucleotide sequence ID" value="NZ_AORV01000039.1"/>
</dbReference>
<dbReference type="GO" id="GO:0005886">
    <property type="term" value="C:plasma membrane"/>
    <property type="evidence" value="ECO:0007669"/>
    <property type="project" value="UniProtKB-SubCell"/>
</dbReference>
<keyword evidence="13" id="KW-1185">Reference proteome</keyword>
<evidence type="ECO:0000259" key="11">
    <source>
        <dbReference type="Pfam" id="PF00482"/>
    </source>
</evidence>
<gene>
    <name evidence="12" type="ORF">CTER_2808</name>
</gene>
<dbReference type="Gene3D" id="1.20.81.30">
    <property type="entry name" value="Type II secretion system (T2SS), domain F"/>
    <property type="match status" value="2"/>
</dbReference>
<dbReference type="InterPro" id="IPR001992">
    <property type="entry name" value="T2SS_GspF/T4SS_PilC_CS"/>
</dbReference>
<evidence type="ECO:0000313" key="12">
    <source>
        <dbReference type="EMBL" id="EMS71343.1"/>
    </source>
</evidence>
<keyword evidence="5" id="KW-0997">Cell inner membrane</keyword>
<dbReference type="Pfam" id="PF00482">
    <property type="entry name" value="T2SSF"/>
    <property type="match status" value="2"/>
</dbReference>
<dbReference type="PRINTS" id="PR00812">
    <property type="entry name" value="BCTERIALGSPF"/>
</dbReference>
<keyword evidence="3 9" id="KW-0813">Transport</keyword>
<dbReference type="InterPro" id="IPR003004">
    <property type="entry name" value="GspF/PilC"/>
</dbReference>
<organism evidence="12 13">
    <name type="scientific">Ruminiclostridium cellobioparum subsp. termitidis CT1112</name>
    <dbReference type="NCBI Taxonomy" id="1195236"/>
    <lineage>
        <taxon>Bacteria</taxon>
        <taxon>Bacillati</taxon>
        <taxon>Bacillota</taxon>
        <taxon>Clostridia</taxon>
        <taxon>Eubacteriales</taxon>
        <taxon>Oscillospiraceae</taxon>
        <taxon>Ruminiclostridium</taxon>
    </lineage>
</organism>
<keyword evidence="8 10" id="KW-0472">Membrane</keyword>
<dbReference type="InterPro" id="IPR018076">
    <property type="entry name" value="T2SS_GspF_dom"/>
</dbReference>
<evidence type="ECO:0000256" key="3">
    <source>
        <dbReference type="ARBA" id="ARBA00022448"/>
    </source>
</evidence>
<evidence type="ECO:0000256" key="9">
    <source>
        <dbReference type="RuleBase" id="RU003923"/>
    </source>
</evidence>
<feature type="transmembrane region" description="Helical" evidence="10">
    <location>
        <begin position="173"/>
        <end position="201"/>
    </location>
</feature>
<dbReference type="Proteomes" id="UP000014155">
    <property type="component" value="Unassembled WGS sequence"/>
</dbReference>
<feature type="transmembrane region" description="Helical" evidence="10">
    <location>
        <begin position="221"/>
        <end position="240"/>
    </location>
</feature>
<dbReference type="FunFam" id="1.20.81.30:FF:000001">
    <property type="entry name" value="Type II secretion system protein F"/>
    <property type="match status" value="2"/>
</dbReference>